<proteinExistence type="predicted"/>
<dbReference type="AlphaFoldDB" id="A0A815KJY5"/>
<keyword evidence="2 5" id="KW-0812">Transmembrane</keyword>
<feature type="transmembrane region" description="Helical" evidence="5">
    <location>
        <begin position="371"/>
        <end position="394"/>
    </location>
</feature>
<protein>
    <recommendedName>
        <fullName evidence="6">Amino acid transporter transmembrane domain-containing protein</fullName>
    </recommendedName>
</protein>
<comment type="subcellular location">
    <subcellularLocation>
        <location evidence="1">Membrane</location>
        <topology evidence="1">Multi-pass membrane protein</topology>
    </subcellularLocation>
</comment>
<evidence type="ECO:0000256" key="4">
    <source>
        <dbReference type="ARBA" id="ARBA00023136"/>
    </source>
</evidence>
<keyword evidence="3 5" id="KW-1133">Transmembrane helix</keyword>
<evidence type="ECO:0000256" key="2">
    <source>
        <dbReference type="ARBA" id="ARBA00022692"/>
    </source>
</evidence>
<accession>A0A815KJY5</accession>
<feature type="transmembrane region" description="Helical" evidence="5">
    <location>
        <begin position="291"/>
        <end position="311"/>
    </location>
</feature>
<comment type="caution">
    <text evidence="7">The sequence shown here is derived from an EMBL/GenBank/DDBJ whole genome shotgun (WGS) entry which is preliminary data.</text>
</comment>
<evidence type="ECO:0000313" key="8">
    <source>
        <dbReference type="Proteomes" id="UP000663855"/>
    </source>
</evidence>
<dbReference type="GO" id="GO:0015179">
    <property type="term" value="F:L-amino acid transmembrane transporter activity"/>
    <property type="evidence" value="ECO:0007669"/>
    <property type="project" value="TreeGrafter"/>
</dbReference>
<feature type="transmembrane region" description="Helical" evidence="5">
    <location>
        <begin position="186"/>
        <end position="203"/>
    </location>
</feature>
<dbReference type="PANTHER" id="PTHR22950:SF652">
    <property type="entry name" value="TRANSMEMBRANE AMINO ACID TRANSPORTER FAMILY PROTEIN"/>
    <property type="match status" value="1"/>
</dbReference>
<feature type="transmembrane region" description="Helical" evidence="5">
    <location>
        <begin position="223"/>
        <end position="245"/>
    </location>
</feature>
<feature type="transmembrane region" description="Helical" evidence="5">
    <location>
        <begin position="113"/>
        <end position="134"/>
    </location>
</feature>
<reference evidence="7" key="1">
    <citation type="submission" date="2021-02" db="EMBL/GenBank/DDBJ databases">
        <authorList>
            <person name="Nowell W R."/>
        </authorList>
    </citation>
    <scope>NUCLEOTIDE SEQUENCE</scope>
</reference>
<dbReference type="GO" id="GO:0016020">
    <property type="term" value="C:membrane"/>
    <property type="evidence" value="ECO:0007669"/>
    <property type="project" value="UniProtKB-SubCell"/>
</dbReference>
<dbReference type="PANTHER" id="PTHR22950">
    <property type="entry name" value="AMINO ACID TRANSPORTER"/>
    <property type="match status" value="1"/>
</dbReference>
<feature type="transmembrane region" description="Helical" evidence="5">
    <location>
        <begin position="348"/>
        <end position="365"/>
    </location>
</feature>
<sequence>MMDVQSDTSGIIDDENLALLNSDNILDVSIRAKSSISWIMAAGLIVNAAMGAGLLNIAKAYDDAGGIFISSILHGIVVILVLGAYAILFVCCDPSISTYETFVLMKCGKVWQRICSVCIILYMYGLSITFFIIIGDQLDRFLTFFDPLFCRHWYFDRRFTIPITSLVFILPLCFSKTIKFLQIPSMLGVLAIIYVVIMVPIEYFTKRPADVIVKKSPESWTDIFLVLPTMCFCYQAHVNAVPVFVSLKNRADCIKATIASTIILILSYCSVAICGYLTFGTKVDHDILMSYQPIPSVVLIAIIMVAIKTYTAYPVNLFCGRTAIDSLSNETAASLITTDPRYSIKRRFLIVCVWFFSTLAAAVFLPNISIAIHYLGALAASFIFIFPGLCLYFHVDQNWVNSWGNIISACIAIFYVAIGVFVTVLTLLQSLIADISAEDTSATKTC</sequence>
<evidence type="ECO:0000256" key="1">
    <source>
        <dbReference type="ARBA" id="ARBA00004141"/>
    </source>
</evidence>
<dbReference type="EMBL" id="CAJNOV010010123">
    <property type="protein sequence ID" value="CAF1392086.1"/>
    <property type="molecule type" value="Genomic_DNA"/>
</dbReference>
<evidence type="ECO:0000259" key="6">
    <source>
        <dbReference type="Pfam" id="PF01490"/>
    </source>
</evidence>
<feature type="transmembrane region" description="Helical" evidence="5">
    <location>
        <begin position="67"/>
        <end position="92"/>
    </location>
</feature>
<feature type="transmembrane region" description="Helical" evidence="5">
    <location>
        <begin position="36"/>
        <end position="55"/>
    </location>
</feature>
<keyword evidence="4 5" id="KW-0472">Membrane</keyword>
<dbReference type="InterPro" id="IPR013057">
    <property type="entry name" value="AA_transpt_TM"/>
</dbReference>
<dbReference type="Proteomes" id="UP000663855">
    <property type="component" value="Unassembled WGS sequence"/>
</dbReference>
<evidence type="ECO:0000313" key="7">
    <source>
        <dbReference type="EMBL" id="CAF1392086.1"/>
    </source>
</evidence>
<evidence type="ECO:0000256" key="5">
    <source>
        <dbReference type="SAM" id="Phobius"/>
    </source>
</evidence>
<dbReference type="Pfam" id="PF01490">
    <property type="entry name" value="Aa_trans"/>
    <property type="match status" value="1"/>
</dbReference>
<name>A0A815KJY5_9BILA</name>
<organism evidence="7 8">
    <name type="scientific">Rotaria magnacalcarata</name>
    <dbReference type="NCBI Taxonomy" id="392030"/>
    <lineage>
        <taxon>Eukaryota</taxon>
        <taxon>Metazoa</taxon>
        <taxon>Spiralia</taxon>
        <taxon>Gnathifera</taxon>
        <taxon>Rotifera</taxon>
        <taxon>Eurotatoria</taxon>
        <taxon>Bdelloidea</taxon>
        <taxon>Philodinida</taxon>
        <taxon>Philodinidae</taxon>
        <taxon>Rotaria</taxon>
    </lineage>
</organism>
<gene>
    <name evidence="7" type="ORF">CJN711_LOCUS21508</name>
</gene>
<feature type="transmembrane region" description="Helical" evidence="5">
    <location>
        <begin position="257"/>
        <end position="279"/>
    </location>
</feature>
<feature type="transmembrane region" description="Helical" evidence="5">
    <location>
        <begin position="406"/>
        <end position="428"/>
    </location>
</feature>
<feature type="transmembrane region" description="Helical" evidence="5">
    <location>
        <begin position="154"/>
        <end position="174"/>
    </location>
</feature>
<feature type="domain" description="Amino acid transporter transmembrane" evidence="6">
    <location>
        <begin position="35"/>
        <end position="429"/>
    </location>
</feature>
<evidence type="ECO:0000256" key="3">
    <source>
        <dbReference type="ARBA" id="ARBA00022989"/>
    </source>
</evidence>